<sequence length="171" mass="19256">MSESLADLRRRRARLDALILDQEAVVQEQHARLKELDETRNEIQKQLDLVVYPILTLPHEITSDIFVHCLPSGAYAIRLKNPSQAPVLLLNVCKTWRSIAISTPRLWANLTVNFTTQSWDHSKLLARIDGWLSRAGSCPLSLTVAKFDFSMASGLTPSTPLSYAIRIDFSV</sequence>
<proteinExistence type="predicted"/>
<dbReference type="AlphaFoldDB" id="A0AAD7IXV8"/>
<evidence type="ECO:0000313" key="1">
    <source>
        <dbReference type="EMBL" id="KAJ7752801.1"/>
    </source>
</evidence>
<dbReference type="EMBL" id="JARJLG010000073">
    <property type="protein sequence ID" value="KAJ7752801.1"/>
    <property type="molecule type" value="Genomic_DNA"/>
</dbReference>
<protein>
    <recommendedName>
        <fullName evidence="3">F-box domain-containing protein</fullName>
    </recommendedName>
</protein>
<gene>
    <name evidence="1" type="ORF">DFH07DRAFT_519480</name>
</gene>
<accession>A0AAD7IXV8</accession>
<reference evidence="1" key="1">
    <citation type="submission" date="2023-03" db="EMBL/GenBank/DDBJ databases">
        <title>Massive genome expansion in bonnet fungi (Mycena s.s.) driven by repeated elements and novel gene families across ecological guilds.</title>
        <authorList>
            <consortium name="Lawrence Berkeley National Laboratory"/>
            <person name="Harder C.B."/>
            <person name="Miyauchi S."/>
            <person name="Viragh M."/>
            <person name="Kuo A."/>
            <person name="Thoen E."/>
            <person name="Andreopoulos B."/>
            <person name="Lu D."/>
            <person name="Skrede I."/>
            <person name="Drula E."/>
            <person name="Henrissat B."/>
            <person name="Morin E."/>
            <person name="Kohler A."/>
            <person name="Barry K."/>
            <person name="LaButti K."/>
            <person name="Morin E."/>
            <person name="Salamov A."/>
            <person name="Lipzen A."/>
            <person name="Mereny Z."/>
            <person name="Hegedus B."/>
            <person name="Baldrian P."/>
            <person name="Stursova M."/>
            <person name="Weitz H."/>
            <person name="Taylor A."/>
            <person name="Grigoriev I.V."/>
            <person name="Nagy L.G."/>
            <person name="Martin F."/>
            <person name="Kauserud H."/>
        </authorList>
    </citation>
    <scope>NUCLEOTIDE SEQUENCE</scope>
    <source>
        <strain evidence="1">CBHHK188m</strain>
    </source>
</reference>
<evidence type="ECO:0000313" key="2">
    <source>
        <dbReference type="Proteomes" id="UP001215280"/>
    </source>
</evidence>
<comment type="caution">
    <text evidence="1">The sequence shown here is derived from an EMBL/GenBank/DDBJ whole genome shotgun (WGS) entry which is preliminary data.</text>
</comment>
<dbReference type="Proteomes" id="UP001215280">
    <property type="component" value="Unassembled WGS sequence"/>
</dbReference>
<keyword evidence="2" id="KW-1185">Reference proteome</keyword>
<organism evidence="1 2">
    <name type="scientific">Mycena maculata</name>
    <dbReference type="NCBI Taxonomy" id="230809"/>
    <lineage>
        <taxon>Eukaryota</taxon>
        <taxon>Fungi</taxon>
        <taxon>Dikarya</taxon>
        <taxon>Basidiomycota</taxon>
        <taxon>Agaricomycotina</taxon>
        <taxon>Agaricomycetes</taxon>
        <taxon>Agaricomycetidae</taxon>
        <taxon>Agaricales</taxon>
        <taxon>Marasmiineae</taxon>
        <taxon>Mycenaceae</taxon>
        <taxon>Mycena</taxon>
    </lineage>
</organism>
<evidence type="ECO:0008006" key="3">
    <source>
        <dbReference type="Google" id="ProtNLM"/>
    </source>
</evidence>
<name>A0AAD7IXV8_9AGAR</name>
<dbReference type="Gene3D" id="1.20.1280.50">
    <property type="match status" value="1"/>
</dbReference>